<protein>
    <submittedName>
        <fullName evidence="1">Uncharacterized protein</fullName>
    </submittedName>
</protein>
<sequence>MEVPRPVYLRGRGSPGVSAGELGRAVLHPSGGFTPEVPRAGAGDGGTLDVQGRRLGVGRAVEVVGDETGYHVVIGRDGDGLVGDGDRVHACDEHVVGGDELVGGPDDHVDGIHFGRLGRVSDDDDDEPHAQHCEQTPKPLHTSPFLAVVLELVEGFRWPSFLSGLILSTSI</sequence>
<proteinExistence type="predicted"/>
<dbReference type="STRING" id="1618747.UW02_C0018G0006"/>
<evidence type="ECO:0000313" key="2">
    <source>
        <dbReference type="Proteomes" id="UP000034751"/>
    </source>
</evidence>
<accession>A0A0G1HH57</accession>
<dbReference type="Proteomes" id="UP000034751">
    <property type="component" value="Unassembled WGS sequence"/>
</dbReference>
<reference evidence="1 2" key="1">
    <citation type="journal article" date="2015" name="Nature">
        <title>rRNA introns, odd ribosomes, and small enigmatic genomes across a large radiation of phyla.</title>
        <authorList>
            <person name="Brown C.T."/>
            <person name="Hug L.A."/>
            <person name="Thomas B.C."/>
            <person name="Sharon I."/>
            <person name="Castelle C.J."/>
            <person name="Singh A."/>
            <person name="Wilkins M.J."/>
            <person name="Williams K.H."/>
            <person name="Banfield J.F."/>
        </authorList>
    </citation>
    <scope>NUCLEOTIDE SEQUENCE [LARGE SCALE GENOMIC DNA]</scope>
</reference>
<comment type="caution">
    <text evidence="1">The sequence shown here is derived from an EMBL/GenBank/DDBJ whole genome shotgun (WGS) entry which is preliminary data.</text>
</comment>
<name>A0A0G1HH57_9BACT</name>
<evidence type="ECO:0000313" key="1">
    <source>
        <dbReference type="EMBL" id="KKT18962.1"/>
    </source>
</evidence>
<dbReference type="AlphaFoldDB" id="A0A0G1HH57"/>
<gene>
    <name evidence="1" type="ORF">UW02_C0018G0006</name>
</gene>
<dbReference type="EMBL" id="LCGS01000018">
    <property type="protein sequence ID" value="KKT18962.1"/>
    <property type="molecule type" value="Genomic_DNA"/>
</dbReference>
<organism evidence="1 2">
    <name type="scientific">Candidatus Nomurabacteria bacterium GW2011_GWB1_43_7</name>
    <dbReference type="NCBI Taxonomy" id="1618747"/>
    <lineage>
        <taxon>Bacteria</taxon>
        <taxon>Candidatus Nomuraibacteriota</taxon>
    </lineage>
</organism>